<accession>A0A7V4JQW6</accession>
<dbReference type="AlphaFoldDB" id="A0A7V4JQW6"/>
<protein>
    <submittedName>
        <fullName evidence="1">Uncharacterized protein</fullName>
    </submittedName>
</protein>
<dbReference type="EMBL" id="DTEI01000094">
    <property type="protein sequence ID" value="HGU16057.1"/>
    <property type="molecule type" value="Genomic_DNA"/>
</dbReference>
<proteinExistence type="predicted"/>
<gene>
    <name evidence="1" type="ORF">ENU91_05345</name>
</gene>
<organism evidence="1">
    <name type="scientific">Thermodesulfobacterium geofontis</name>
    <dbReference type="NCBI Taxonomy" id="1295609"/>
    <lineage>
        <taxon>Bacteria</taxon>
        <taxon>Pseudomonadati</taxon>
        <taxon>Thermodesulfobacteriota</taxon>
        <taxon>Thermodesulfobacteria</taxon>
        <taxon>Thermodesulfobacteriales</taxon>
        <taxon>Thermodesulfobacteriaceae</taxon>
        <taxon>Thermodesulfobacterium</taxon>
    </lineage>
</organism>
<evidence type="ECO:0000313" key="1">
    <source>
        <dbReference type="EMBL" id="HGU16057.1"/>
    </source>
</evidence>
<sequence length="230" mass="27787">MKDYKPILEKFFKNQLSSSEFETLLINLKKIIKKTFKRLFDEHVKNLFVKYYGSDYLEALSQELLLRLLHQKNVILNLAFVHENYLNSVIKNLIYYHLSSGFKLIEKEINFEDLFLNIDPEEQENLKLETTLPKVIVDYLENLSLTHTIEILKVRLTPKEIETLCWYVLTHIYKEKIEYKVNKNVLYKRWERLKPKLGKILGNENYEKTLSFKLFELIKSELCKEFYYKK</sequence>
<comment type="caution">
    <text evidence="1">The sequence shown here is derived from an EMBL/GenBank/DDBJ whole genome shotgun (WGS) entry which is preliminary data.</text>
</comment>
<name>A0A7V4JQW6_9BACT</name>
<reference evidence="1" key="1">
    <citation type="journal article" date="2020" name="mSystems">
        <title>Genome- and Community-Level Interaction Insights into Carbon Utilization and Element Cycling Functions of Hydrothermarchaeota in Hydrothermal Sediment.</title>
        <authorList>
            <person name="Zhou Z."/>
            <person name="Liu Y."/>
            <person name="Xu W."/>
            <person name="Pan J."/>
            <person name="Luo Z.H."/>
            <person name="Li M."/>
        </authorList>
    </citation>
    <scope>NUCLEOTIDE SEQUENCE [LARGE SCALE GENOMIC DNA]</scope>
    <source>
        <strain evidence="1">SpSt-711</strain>
    </source>
</reference>